<dbReference type="GO" id="GO:0032259">
    <property type="term" value="P:methylation"/>
    <property type="evidence" value="ECO:0007669"/>
    <property type="project" value="UniProtKB-KW"/>
</dbReference>
<sequence>MSGVITLPAGDAMEEEYFDLRRALRALDRGTPVTFPPMQMTRVRIGDRDLAFFTNCVKNPLPRMLRKGRFYEGEELRDVAKILPEGAGVLDVGANLGNHALFFATQAGAAQVLVIEPNPLALAPLLANVVMNELRGVIRTEALGIGLGARAESGFSIRRRVQNLGRSRMERGGGDALELHPGDALFADEWFDLVKIDVEGIEMEVLEGMEKTIARCRPVIFIEVDNVNADAFGAWCGARDYGVHSKARRYPANLNCIVQPVETMGEAI</sequence>
<organism evidence="2 3">
    <name type="scientific">Sagittula salina</name>
    <dbReference type="NCBI Taxonomy" id="2820268"/>
    <lineage>
        <taxon>Bacteria</taxon>
        <taxon>Pseudomonadati</taxon>
        <taxon>Pseudomonadota</taxon>
        <taxon>Alphaproteobacteria</taxon>
        <taxon>Rhodobacterales</taxon>
        <taxon>Roseobacteraceae</taxon>
        <taxon>Sagittula</taxon>
    </lineage>
</organism>
<keyword evidence="2" id="KW-0489">Methyltransferase</keyword>
<gene>
    <name evidence="2" type="ORF">J5474_04880</name>
</gene>
<feature type="domain" description="Methyltransferase FkbM" evidence="1">
    <location>
        <begin position="91"/>
        <end position="228"/>
    </location>
</feature>
<dbReference type="SUPFAM" id="SSF53335">
    <property type="entry name" value="S-adenosyl-L-methionine-dependent methyltransferases"/>
    <property type="match status" value="1"/>
</dbReference>
<keyword evidence="2" id="KW-0808">Transferase</keyword>
<dbReference type="AlphaFoldDB" id="A0A940MHH1"/>
<accession>A0A940MHH1</accession>
<proteinExistence type="predicted"/>
<dbReference type="Gene3D" id="3.40.50.150">
    <property type="entry name" value="Vaccinia Virus protein VP39"/>
    <property type="match status" value="1"/>
</dbReference>
<name>A0A940MHH1_9RHOB</name>
<dbReference type="Proteomes" id="UP000675940">
    <property type="component" value="Unassembled WGS sequence"/>
</dbReference>
<dbReference type="InterPro" id="IPR052514">
    <property type="entry name" value="SAM-dependent_MTase"/>
</dbReference>
<keyword evidence="3" id="KW-1185">Reference proteome</keyword>
<evidence type="ECO:0000313" key="2">
    <source>
        <dbReference type="EMBL" id="MBP0481825.1"/>
    </source>
</evidence>
<reference evidence="2" key="1">
    <citation type="submission" date="2021-03" db="EMBL/GenBank/DDBJ databases">
        <title>Sagittula salina sp. nov. strain M10.9X isolated from the marine waste.</title>
        <authorList>
            <person name="Satari L."/>
            <person name="Molina-Menor E."/>
            <person name="Vidal-Verdu A."/>
            <person name="Pascual J."/>
            <person name="Pereto J."/>
            <person name="Porcar M."/>
        </authorList>
    </citation>
    <scope>NUCLEOTIDE SEQUENCE</scope>
    <source>
        <strain evidence="2">M10.9X</strain>
    </source>
</reference>
<dbReference type="EMBL" id="JAGISH010000002">
    <property type="protein sequence ID" value="MBP0481825.1"/>
    <property type="molecule type" value="Genomic_DNA"/>
</dbReference>
<dbReference type="PANTHER" id="PTHR34203:SF15">
    <property type="entry name" value="SLL1173 PROTEIN"/>
    <property type="match status" value="1"/>
</dbReference>
<dbReference type="RefSeq" id="WP_209359684.1">
    <property type="nucleotide sequence ID" value="NZ_JAGISH010000002.1"/>
</dbReference>
<dbReference type="Pfam" id="PF05050">
    <property type="entry name" value="Methyltransf_21"/>
    <property type="match status" value="1"/>
</dbReference>
<evidence type="ECO:0000313" key="3">
    <source>
        <dbReference type="Proteomes" id="UP000675940"/>
    </source>
</evidence>
<dbReference type="InterPro" id="IPR029063">
    <property type="entry name" value="SAM-dependent_MTases_sf"/>
</dbReference>
<dbReference type="GO" id="GO:0008168">
    <property type="term" value="F:methyltransferase activity"/>
    <property type="evidence" value="ECO:0007669"/>
    <property type="project" value="UniProtKB-KW"/>
</dbReference>
<dbReference type="InterPro" id="IPR006342">
    <property type="entry name" value="FkbM_mtfrase"/>
</dbReference>
<dbReference type="PANTHER" id="PTHR34203">
    <property type="entry name" value="METHYLTRANSFERASE, FKBM FAMILY PROTEIN"/>
    <property type="match status" value="1"/>
</dbReference>
<protein>
    <submittedName>
        <fullName evidence="2">FkbM family methyltransferase</fullName>
    </submittedName>
</protein>
<dbReference type="NCBIfam" id="TIGR01444">
    <property type="entry name" value="fkbM_fam"/>
    <property type="match status" value="1"/>
</dbReference>
<evidence type="ECO:0000259" key="1">
    <source>
        <dbReference type="Pfam" id="PF05050"/>
    </source>
</evidence>
<comment type="caution">
    <text evidence="2">The sequence shown here is derived from an EMBL/GenBank/DDBJ whole genome shotgun (WGS) entry which is preliminary data.</text>
</comment>